<organism evidence="3 4">
    <name type="scientific">Pseudomonas taiwanensis SJ9</name>
    <dbReference type="NCBI Taxonomy" id="1388762"/>
    <lineage>
        <taxon>Bacteria</taxon>
        <taxon>Pseudomonadati</taxon>
        <taxon>Pseudomonadota</taxon>
        <taxon>Gammaproteobacteria</taxon>
        <taxon>Pseudomonadales</taxon>
        <taxon>Pseudomonadaceae</taxon>
        <taxon>Pseudomonas</taxon>
    </lineage>
</organism>
<proteinExistence type="predicted"/>
<sequence length="104" mass="11999">HSLARAVFHGKRGELRQRYREGQEDQLGALGLVVNIIVLWNTLYMTAAVERLRQHGYPVLEEDVARLSPLIHEHINMLGRYSFAVPEEVTRGELRPLRNPDDDQ</sequence>
<reference evidence="3 4" key="1">
    <citation type="submission" date="2013-10" db="EMBL/GenBank/DDBJ databases">
        <title>Whole Genome Shotgun Sequence of Pseudomonas taiwanensis SJ9.</title>
        <authorList>
            <person name="Hong S.-J."/>
            <person name="Shin J.-H."/>
        </authorList>
    </citation>
    <scope>NUCLEOTIDE SEQUENCE [LARGE SCALE GENOMIC DNA]</scope>
    <source>
        <strain evidence="3 4">SJ9</strain>
    </source>
</reference>
<dbReference type="PATRIC" id="fig|1388762.3.peg.5142"/>
<keyword evidence="1" id="KW-1133">Transmembrane helix</keyword>
<evidence type="ECO:0000256" key="1">
    <source>
        <dbReference type="SAM" id="Phobius"/>
    </source>
</evidence>
<accession>V7D439</accession>
<dbReference type="RefSeq" id="WP_023662998.1">
    <property type="nucleotide sequence ID" value="NZ_AXUP01000462.1"/>
</dbReference>
<dbReference type="AlphaFoldDB" id="V7D439"/>
<name>V7D439_9PSED</name>
<feature type="non-terminal residue" evidence="3">
    <location>
        <position position="1"/>
    </location>
</feature>
<evidence type="ECO:0000313" key="3">
    <source>
        <dbReference type="EMBL" id="ESW37059.1"/>
    </source>
</evidence>
<evidence type="ECO:0000259" key="2">
    <source>
        <dbReference type="Pfam" id="PF01526"/>
    </source>
</evidence>
<keyword evidence="1" id="KW-0472">Membrane</keyword>
<dbReference type="GO" id="GO:0004803">
    <property type="term" value="F:transposase activity"/>
    <property type="evidence" value="ECO:0007669"/>
    <property type="project" value="InterPro"/>
</dbReference>
<dbReference type="Proteomes" id="UP000018511">
    <property type="component" value="Unassembled WGS sequence"/>
</dbReference>
<evidence type="ECO:0000313" key="4">
    <source>
        <dbReference type="Proteomes" id="UP000018511"/>
    </source>
</evidence>
<comment type="caution">
    <text evidence="3">The sequence shown here is derived from an EMBL/GenBank/DDBJ whole genome shotgun (WGS) entry which is preliminary data.</text>
</comment>
<dbReference type="GO" id="GO:0006313">
    <property type="term" value="P:DNA transposition"/>
    <property type="evidence" value="ECO:0007669"/>
    <property type="project" value="InterPro"/>
</dbReference>
<feature type="transmembrane region" description="Helical" evidence="1">
    <location>
        <begin position="27"/>
        <end position="47"/>
    </location>
</feature>
<keyword evidence="1" id="KW-0812">Transmembrane</keyword>
<gene>
    <name evidence="3" type="ORF">O164_26975</name>
</gene>
<dbReference type="Pfam" id="PF01526">
    <property type="entry name" value="DDE_Tnp_Tn3"/>
    <property type="match status" value="1"/>
</dbReference>
<feature type="domain" description="Tn3 transposase DDE" evidence="2">
    <location>
        <begin position="1"/>
        <end position="81"/>
    </location>
</feature>
<dbReference type="EMBL" id="AXUP01000462">
    <property type="protein sequence ID" value="ESW37059.1"/>
    <property type="molecule type" value="Genomic_DNA"/>
</dbReference>
<dbReference type="InterPro" id="IPR002513">
    <property type="entry name" value="Tn3_Tnp_DDE_dom"/>
</dbReference>
<protein>
    <submittedName>
        <fullName evidence="3">Transposase Tn3</fullName>
    </submittedName>
</protein>